<reference evidence="2" key="1">
    <citation type="submission" date="2020-11" db="EMBL/GenBank/DDBJ databases">
        <authorList>
            <consortium name="DOE Joint Genome Institute"/>
            <person name="Ahrendt S."/>
            <person name="Riley R."/>
            <person name="Andreopoulos W."/>
            <person name="Labutti K."/>
            <person name="Pangilinan J."/>
            <person name="Ruiz-Duenas F.J."/>
            <person name="Barrasa J.M."/>
            <person name="Sanchez-Garcia M."/>
            <person name="Camarero S."/>
            <person name="Miyauchi S."/>
            <person name="Serrano A."/>
            <person name="Linde D."/>
            <person name="Babiker R."/>
            <person name="Drula E."/>
            <person name="Ayuso-Fernandez I."/>
            <person name="Pacheco R."/>
            <person name="Padilla G."/>
            <person name="Ferreira P."/>
            <person name="Barriuso J."/>
            <person name="Kellner H."/>
            <person name="Castanera R."/>
            <person name="Alfaro M."/>
            <person name="Ramirez L."/>
            <person name="Pisabarro A.G."/>
            <person name="Kuo A."/>
            <person name="Tritt A."/>
            <person name="Lipzen A."/>
            <person name="He G."/>
            <person name="Yan M."/>
            <person name="Ng V."/>
            <person name="Cullen D."/>
            <person name="Martin F."/>
            <person name="Rosso M.-N."/>
            <person name="Henrissat B."/>
            <person name="Hibbett D."/>
            <person name="Martinez A.T."/>
            <person name="Grigoriev I.V."/>
        </authorList>
    </citation>
    <scope>NUCLEOTIDE SEQUENCE</scope>
    <source>
        <strain evidence="2">AH 40177</strain>
    </source>
</reference>
<keyword evidence="3" id="KW-1185">Reference proteome</keyword>
<comment type="caution">
    <text evidence="2">The sequence shown here is derived from an EMBL/GenBank/DDBJ whole genome shotgun (WGS) entry which is preliminary data.</text>
</comment>
<dbReference type="AlphaFoldDB" id="A0A9P5P796"/>
<gene>
    <name evidence="2" type="ORF">BDP27DRAFT_1430386</name>
</gene>
<protein>
    <submittedName>
        <fullName evidence="2">Uncharacterized protein</fullName>
    </submittedName>
</protein>
<evidence type="ECO:0000313" key="2">
    <source>
        <dbReference type="EMBL" id="KAF9060179.1"/>
    </source>
</evidence>
<evidence type="ECO:0000256" key="1">
    <source>
        <dbReference type="SAM" id="MobiDB-lite"/>
    </source>
</evidence>
<name>A0A9P5P796_9AGAR</name>
<proteinExistence type="predicted"/>
<dbReference type="Proteomes" id="UP000772434">
    <property type="component" value="Unassembled WGS sequence"/>
</dbReference>
<organism evidence="2 3">
    <name type="scientific">Rhodocollybia butyracea</name>
    <dbReference type="NCBI Taxonomy" id="206335"/>
    <lineage>
        <taxon>Eukaryota</taxon>
        <taxon>Fungi</taxon>
        <taxon>Dikarya</taxon>
        <taxon>Basidiomycota</taxon>
        <taxon>Agaricomycotina</taxon>
        <taxon>Agaricomycetes</taxon>
        <taxon>Agaricomycetidae</taxon>
        <taxon>Agaricales</taxon>
        <taxon>Marasmiineae</taxon>
        <taxon>Omphalotaceae</taxon>
        <taxon>Rhodocollybia</taxon>
    </lineage>
</organism>
<sequence length="280" mass="31901">MIHTSTPLTKPRKLKDTTALKVEELLKGLSQVDRYAEANQEANKSLVMKKNTKTPKVGLFDITLASSDIFYRVQAQALESQVVLLFVGLVQDDEDKALALEHPVKYSPDLITHLKKLKLAYTTVTKEDCFLFNKTWTTKQVENKLKETLSRPMKYLLKGGHHDWGLLKVLKQSLLLVAETEPDRSTLWDNRGMRGRSWESWSVIIVSTSSLPLSIMNELSPEWMKHTKRVIREIGWDKDMFEMMFTFQDDGGSHSPSTDEDSDHNDVPSAHSDAPPPCKM</sequence>
<feature type="region of interest" description="Disordered" evidence="1">
    <location>
        <begin position="247"/>
        <end position="280"/>
    </location>
</feature>
<accession>A0A9P5P796</accession>
<evidence type="ECO:0000313" key="3">
    <source>
        <dbReference type="Proteomes" id="UP000772434"/>
    </source>
</evidence>
<dbReference type="EMBL" id="JADNRY010000256">
    <property type="protein sequence ID" value="KAF9060179.1"/>
    <property type="molecule type" value="Genomic_DNA"/>
</dbReference>